<comment type="caution">
    <text evidence="8">The sequence shown here is derived from an EMBL/GenBank/DDBJ whole genome shotgun (WGS) entry which is preliminary data.</text>
</comment>
<dbReference type="InterPro" id="IPR004938">
    <property type="entry name" value="XG_FTase"/>
</dbReference>
<evidence type="ECO:0000256" key="7">
    <source>
        <dbReference type="RuleBase" id="RU367004"/>
    </source>
</evidence>
<dbReference type="GO" id="GO:0032580">
    <property type="term" value="C:Golgi cisterna membrane"/>
    <property type="evidence" value="ECO:0007669"/>
    <property type="project" value="UniProtKB-SubCell"/>
</dbReference>
<evidence type="ECO:0000313" key="9">
    <source>
        <dbReference type="Proteomes" id="UP000238479"/>
    </source>
</evidence>
<dbReference type="PANTHER" id="PTHR31889">
    <property type="entry name" value="FUCOSYLTRANSFERASE 2-RELATED"/>
    <property type="match status" value="1"/>
</dbReference>
<evidence type="ECO:0000256" key="6">
    <source>
        <dbReference type="ARBA" id="ARBA00023316"/>
    </source>
</evidence>
<keyword evidence="3 7" id="KW-0808">Transferase</keyword>
<comment type="subcellular location">
    <subcellularLocation>
        <location evidence="7">Golgi apparatus</location>
        <location evidence="7">Golgi stack membrane</location>
        <topology evidence="7">Single-pass type II membrane protein</topology>
    </subcellularLocation>
</comment>
<sequence>MDQILACAFNEKLLPLVEKNKPIVTTPLNPKLKSILITCLLPECFKKMRNMYSEYPTLTGDIIAVFQPTHEEHQKTDGVHDRKTSAEILLLSFSNVLVTSAESTFGYVAQSVLFIPENQMV</sequence>
<keyword evidence="9" id="KW-1185">Reference proteome</keyword>
<dbReference type="Pfam" id="PF03254">
    <property type="entry name" value="XG_FTase"/>
    <property type="match status" value="1"/>
</dbReference>
<organism evidence="8 9">
    <name type="scientific">Rosa chinensis</name>
    <name type="common">China rose</name>
    <dbReference type="NCBI Taxonomy" id="74649"/>
    <lineage>
        <taxon>Eukaryota</taxon>
        <taxon>Viridiplantae</taxon>
        <taxon>Streptophyta</taxon>
        <taxon>Embryophyta</taxon>
        <taxon>Tracheophyta</taxon>
        <taxon>Spermatophyta</taxon>
        <taxon>Magnoliopsida</taxon>
        <taxon>eudicotyledons</taxon>
        <taxon>Gunneridae</taxon>
        <taxon>Pentapetalae</taxon>
        <taxon>rosids</taxon>
        <taxon>fabids</taxon>
        <taxon>Rosales</taxon>
        <taxon>Rosaceae</taxon>
        <taxon>Rosoideae</taxon>
        <taxon>Rosoideae incertae sedis</taxon>
        <taxon>Rosa</taxon>
    </lineage>
</organism>
<evidence type="ECO:0000256" key="4">
    <source>
        <dbReference type="ARBA" id="ARBA00023034"/>
    </source>
</evidence>
<dbReference type="Proteomes" id="UP000238479">
    <property type="component" value="Chromosome 4"/>
</dbReference>
<dbReference type="EC" id="2.4.1.-" evidence="7"/>
<reference evidence="8 9" key="1">
    <citation type="journal article" date="2018" name="Nat. Genet.">
        <title>The Rosa genome provides new insights in the design of modern roses.</title>
        <authorList>
            <person name="Bendahmane M."/>
        </authorList>
    </citation>
    <scope>NUCLEOTIDE SEQUENCE [LARGE SCALE GENOMIC DNA]</scope>
    <source>
        <strain evidence="9">cv. Old Blush</strain>
    </source>
</reference>
<accession>A0A2P6R2T2</accession>
<name>A0A2P6R2T2_ROSCH</name>
<dbReference type="STRING" id="74649.A0A2P6R2T2"/>
<dbReference type="GO" id="GO:0071555">
    <property type="term" value="P:cell wall organization"/>
    <property type="evidence" value="ECO:0007669"/>
    <property type="project" value="UniProtKB-UniRule"/>
</dbReference>
<dbReference type="AlphaFoldDB" id="A0A2P6R2T2"/>
<keyword evidence="5" id="KW-0325">Glycoprotein</keyword>
<dbReference type="GO" id="GO:0009969">
    <property type="term" value="P:xyloglucan biosynthetic process"/>
    <property type="evidence" value="ECO:0007669"/>
    <property type="project" value="TreeGrafter"/>
</dbReference>
<keyword evidence="4 7" id="KW-0333">Golgi apparatus</keyword>
<dbReference type="Gramene" id="PRQ40736">
    <property type="protein sequence ID" value="PRQ40736"/>
    <property type="gene ID" value="RchiOBHm_Chr4g0439291"/>
</dbReference>
<comment type="similarity">
    <text evidence="1 7">Belongs to the glycosyltransferase 37 family.</text>
</comment>
<proteinExistence type="inferred from homology"/>
<keyword evidence="2 7" id="KW-0328">Glycosyltransferase</keyword>
<evidence type="ECO:0000256" key="1">
    <source>
        <dbReference type="ARBA" id="ARBA00010481"/>
    </source>
</evidence>
<evidence type="ECO:0000256" key="2">
    <source>
        <dbReference type="ARBA" id="ARBA00022676"/>
    </source>
</evidence>
<dbReference type="GO" id="GO:0042546">
    <property type="term" value="P:cell wall biogenesis"/>
    <property type="evidence" value="ECO:0007669"/>
    <property type="project" value="InterPro"/>
</dbReference>
<protein>
    <recommendedName>
        <fullName evidence="7">Fucosyltransferase</fullName>
        <ecNumber evidence="7">2.4.1.-</ecNumber>
    </recommendedName>
</protein>
<gene>
    <name evidence="8" type="ORF">RchiOBHm_Chr4g0439291</name>
</gene>
<dbReference type="EMBL" id="PDCK01000042">
    <property type="protein sequence ID" value="PRQ40736.1"/>
    <property type="molecule type" value="Genomic_DNA"/>
</dbReference>
<evidence type="ECO:0000256" key="3">
    <source>
        <dbReference type="ARBA" id="ARBA00022679"/>
    </source>
</evidence>
<dbReference type="PANTHER" id="PTHR31889:SF74">
    <property type="entry name" value="GALACTOSIDE 2-ALPHA-L-FUCOSYLTRANSFERASE"/>
    <property type="match status" value="1"/>
</dbReference>
<dbReference type="GO" id="GO:0008107">
    <property type="term" value="F:galactoside 2-alpha-L-fucosyltransferase activity"/>
    <property type="evidence" value="ECO:0007669"/>
    <property type="project" value="InterPro"/>
</dbReference>
<evidence type="ECO:0000313" key="8">
    <source>
        <dbReference type="EMBL" id="PRQ40736.1"/>
    </source>
</evidence>
<keyword evidence="6 7" id="KW-0961">Cell wall biogenesis/degradation</keyword>
<comment type="function">
    <text evidence="7">May be involved in cell wall biosynthesis.</text>
</comment>
<evidence type="ECO:0000256" key="5">
    <source>
        <dbReference type="ARBA" id="ARBA00023180"/>
    </source>
</evidence>